<keyword evidence="1" id="KW-1133">Transmembrane helix</keyword>
<dbReference type="EMBL" id="CP015378">
    <property type="protein sequence ID" value="ANC78524.1"/>
    <property type="molecule type" value="Genomic_DNA"/>
</dbReference>
<gene>
    <name evidence="2" type="ORF">ABE65_017635</name>
</gene>
<keyword evidence="3" id="KW-1185">Reference proteome</keyword>
<keyword evidence="1" id="KW-0472">Membrane</keyword>
<evidence type="ECO:0000313" key="2">
    <source>
        <dbReference type="EMBL" id="ANC78524.1"/>
    </source>
</evidence>
<evidence type="ECO:0000256" key="1">
    <source>
        <dbReference type="SAM" id="Phobius"/>
    </source>
</evidence>
<feature type="transmembrane region" description="Helical" evidence="1">
    <location>
        <begin position="15"/>
        <end position="35"/>
    </location>
</feature>
<dbReference type="RefSeq" id="WP_066397809.1">
    <property type="nucleotide sequence ID" value="NZ_CP015378.1"/>
</dbReference>
<reference evidence="2 3" key="1">
    <citation type="submission" date="2016-04" db="EMBL/GenBank/DDBJ databases">
        <title>Complete genome sequence of Fictibacillus phosphorivorans G25-29, a strain toxic to nematodes.</title>
        <authorList>
            <person name="Zheng Z."/>
        </authorList>
    </citation>
    <scope>NUCLEOTIDE SEQUENCE [LARGE SCALE GENOMIC DNA]</scope>
    <source>
        <strain evidence="2 3">G25-29</strain>
    </source>
</reference>
<protein>
    <submittedName>
        <fullName evidence="2">Uncharacterized protein</fullName>
    </submittedName>
</protein>
<proteinExistence type="predicted"/>
<dbReference type="STRING" id="1221500.ABE65_017635"/>
<evidence type="ECO:0000313" key="3">
    <source>
        <dbReference type="Proteomes" id="UP000076623"/>
    </source>
</evidence>
<sequence>MLHVNVKTQEAKFSIPVPYVLLNIGISIITSKLLIRHANKWSKPHLDKKNIAFTIPSIDKSELKSIIKELKKHKGLELVNVKSQDGTEVIVRL</sequence>
<dbReference type="KEGG" id="fpn:ABE65_017635"/>
<accession>A0A160IQ61</accession>
<dbReference type="Proteomes" id="UP000076623">
    <property type="component" value="Chromosome"/>
</dbReference>
<keyword evidence="1" id="KW-0812">Transmembrane</keyword>
<dbReference type="AlphaFoldDB" id="A0A160IQ61"/>
<name>A0A160IQ61_9BACL</name>
<organism evidence="2 3">
    <name type="scientific">Fictibacillus phosphorivorans</name>
    <dbReference type="NCBI Taxonomy" id="1221500"/>
    <lineage>
        <taxon>Bacteria</taxon>
        <taxon>Bacillati</taxon>
        <taxon>Bacillota</taxon>
        <taxon>Bacilli</taxon>
        <taxon>Bacillales</taxon>
        <taxon>Fictibacillaceae</taxon>
        <taxon>Fictibacillus</taxon>
    </lineage>
</organism>